<accession>A0A0F9UDU8</accession>
<sequence length="856" mass="90950">MAIYEQYITGDDADASTWGANWTAQTFTPSTNHKCVGVNVYIGIAGTPGEMIISLRATDGNGLPTGADLISDTISAGEIDSIGTNVWVEASFSAGYNLIAGTTYAIVLRAVDGTGTSDDIDWRVDSSSPTYTGGSRIDSTDSGSNWTADTAGDLLFQERSGAIIRQDSQGDNNTGRVLYGAVWVATQFTTVAGYDIYGVGLKFKNTIGDAGVLTVSIRAVDGGNDPTGPDLASGTYVTEPLTSAGEWFNVTFTTRLSLSAATTYAIVCRCPSGDVNNTVHWMKSDVDSESNASTDSGSTWSNITTDTKLFKTYSPPDSQPSSDLVGAKKLVSVSGGEIYQEITPGTLALIDATIGTLEPDRITTLATGFGKVFVANDNNLKVLDFSSSKLTTASLGANPPDIGTVLTGGSSGAVMHTEYINALSGATTLYGFRTTTVTFTSGETVTGTDDDSNAVSFTISANESTPASGPYYYDWTVFGNSSTFGVMPENATLVTRYRGRLVLSGSRAYPHQWYMSRVASPFNFLYGANDPLSAVAGNNTDAGEIGDTVRAMIPYGDDFMVFGCADSIHILDGDPVARGSIDEVDESTGIHSTFSFCKDSEGNLYFWGQEGLYKMGGGRTKPQNIGQGMLPKWADDWAIDPALHRIVLTFDRRRNGVVVSKTTLTDGTNLNYWFSLKTRGLYPETYPQACGIFCSYDYKSNTPAYAGLVLGTNDGYLRNYLDTAKDDDSGSSDTAISSYLVLGPFPIGDGADMVGKLTELVFESAGGSSGGSFGDSDGFSYDIHVADDAETCIEDIKDGATPIFTGTVSGTGRTSNNRPRLRGMYYAIKVYNSTAAETFVLNRILTNRITAGRMRG</sequence>
<organism evidence="1">
    <name type="scientific">marine sediment metagenome</name>
    <dbReference type="NCBI Taxonomy" id="412755"/>
    <lineage>
        <taxon>unclassified sequences</taxon>
        <taxon>metagenomes</taxon>
        <taxon>ecological metagenomes</taxon>
    </lineage>
</organism>
<evidence type="ECO:0000313" key="1">
    <source>
        <dbReference type="EMBL" id="KKN59421.1"/>
    </source>
</evidence>
<dbReference type="NCBIfam" id="NF041539">
    <property type="entry name" value="choice_anch_R"/>
    <property type="match status" value="1"/>
</dbReference>
<proteinExistence type="predicted"/>
<protein>
    <submittedName>
        <fullName evidence="1">Uncharacterized protein</fullName>
    </submittedName>
</protein>
<dbReference type="AlphaFoldDB" id="A0A0F9UDU8"/>
<name>A0A0F9UDU8_9ZZZZ</name>
<reference evidence="1" key="1">
    <citation type="journal article" date="2015" name="Nature">
        <title>Complex archaea that bridge the gap between prokaryotes and eukaryotes.</title>
        <authorList>
            <person name="Spang A."/>
            <person name="Saw J.H."/>
            <person name="Jorgensen S.L."/>
            <person name="Zaremba-Niedzwiedzka K."/>
            <person name="Martijn J."/>
            <person name="Lind A.E."/>
            <person name="van Eijk R."/>
            <person name="Schleper C."/>
            <person name="Guy L."/>
            <person name="Ettema T.J."/>
        </authorList>
    </citation>
    <scope>NUCLEOTIDE SEQUENCE</scope>
</reference>
<comment type="caution">
    <text evidence="1">The sequence shown here is derived from an EMBL/GenBank/DDBJ whole genome shotgun (WGS) entry which is preliminary data.</text>
</comment>
<dbReference type="EMBL" id="LAZR01000727">
    <property type="protein sequence ID" value="KKN59421.1"/>
    <property type="molecule type" value="Genomic_DNA"/>
</dbReference>
<gene>
    <name evidence="1" type="ORF">LCGC14_0542560</name>
</gene>